<evidence type="ECO:0000256" key="4">
    <source>
        <dbReference type="ARBA" id="ARBA00023136"/>
    </source>
</evidence>
<dbReference type="Gene3D" id="3.30.300.30">
    <property type="match status" value="1"/>
</dbReference>
<dbReference type="Gene3D" id="3.40.50.12780">
    <property type="entry name" value="N-terminal domain of ligase-like"/>
    <property type="match status" value="1"/>
</dbReference>
<dbReference type="InterPro" id="IPR042099">
    <property type="entry name" value="ANL_N_sf"/>
</dbReference>
<dbReference type="SUPFAM" id="SSF56801">
    <property type="entry name" value="Acetyl-CoA synthetase-like"/>
    <property type="match status" value="1"/>
</dbReference>
<evidence type="ECO:0000313" key="11">
    <source>
        <dbReference type="Proteomes" id="UP000198582"/>
    </source>
</evidence>
<feature type="domain" description="AMP-binding enzyme C-terminal" evidence="9">
    <location>
        <begin position="389"/>
        <end position="463"/>
    </location>
</feature>
<dbReference type="EC" id="6.2.1.3" evidence="5"/>
<evidence type="ECO:0000259" key="8">
    <source>
        <dbReference type="Pfam" id="PF00501"/>
    </source>
</evidence>
<proteinExistence type="predicted"/>
<keyword evidence="4" id="KW-0472">Membrane</keyword>
<evidence type="ECO:0000259" key="9">
    <source>
        <dbReference type="Pfam" id="PF13193"/>
    </source>
</evidence>
<evidence type="ECO:0000256" key="1">
    <source>
        <dbReference type="ARBA" id="ARBA00004170"/>
    </source>
</evidence>
<dbReference type="AlphaFoldDB" id="A0A1H8WXC8"/>
<sequence>MVYPQGLLDALAREPGKPAFEHGPRVVGRGETLELIGRFTAALRGAGLGPGDGVGIATGVTPEGWAVQIAAQVLGCRAVGVRPGLPAAHLREVVADLAAVVVDEQGESPELRATGAEILPIGPSLPAYEEPVPQGRPEDIGWVVFTSGSTGVPKGVAFSFAALGARGPEYRGPAGWDVGDAYRRFLLFGTLTSAVMVMHLEACLLAGGTAVIPAALPDFPWVLPRLDITAALMTVPRLYQVLDVLRGENVDLSGLRALTVAGSPVAPGLMAEAFERIGPGLQQGYGQTETGKLTILTAEDVARHPSALGSVGRPLVSVEVREDSEVYVRTPTAFAGYWNNPDLTASVLRDGWVRTQDVGRLDAEGFLHLTGRARDVVIVNAIIHYAGPIERALASGAGVDQAYVVGAPDERTGEAMHAFLVASPGGSPDFGELRALVAAELGDAAVPATFRVIDSVPVAASGKPAKAALLSLL</sequence>
<dbReference type="CDD" id="cd04433">
    <property type="entry name" value="AFD_class_I"/>
    <property type="match status" value="1"/>
</dbReference>
<dbReference type="Proteomes" id="UP000198582">
    <property type="component" value="Unassembled WGS sequence"/>
</dbReference>
<comment type="pathway">
    <text evidence="2">Lipid metabolism; fatty acid beta-oxidation.</text>
</comment>
<evidence type="ECO:0000313" key="10">
    <source>
        <dbReference type="EMBL" id="SEP32345.1"/>
    </source>
</evidence>
<dbReference type="InterPro" id="IPR000873">
    <property type="entry name" value="AMP-dep_synth/lig_dom"/>
</dbReference>
<accession>A0A1H8WXC8</accession>
<dbReference type="PROSITE" id="PS00455">
    <property type="entry name" value="AMP_BINDING"/>
    <property type="match status" value="1"/>
</dbReference>
<comment type="subcellular location">
    <subcellularLocation>
        <location evidence="1">Membrane</location>
        <topology evidence="1">Peripheral membrane protein</topology>
    </subcellularLocation>
</comment>
<feature type="domain" description="AMP-dependent synthetase/ligase" evidence="8">
    <location>
        <begin position="10"/>
        <end position="338"/>
    </location>
</feature>
<dbReference type="RefSeq" id="WP_091617571.1">
    <property type="nucleotide sequence ID" value="NZ_FOEF01000006.1"/>
</dbReference>
<dbReference type="InterPro" id="IPR020845">
    <property type="entry name" value="AMP-binding_CS"/>
</dbReference>
<dbReference type="GO" id="GO:0004467">
    <property type="term" value="F:long-chain fatty acid-CoA ligase activity"/>
    <property type="evidence" value="ECO:0007669"/>
    <property type="project" value="UniProtKB-EC"/>
</dbReference>
<dbReference type="STRING" id="394193.SAMN04489732_10631"/>
<dbReference type="PANTHER" id="PTHR43767">
    <property type="entry name" value="LONG-CHAIN-FATTY-ACID--COA LIGASE"/>
    <property type="match status" value="1"/>
</dbReference>
<evidence type="ECO:0000256" key="3">
    <source>
        <dbReference type="ARBA" id="ARBA00022598"/>
    </source>
</evidence>
<dbReference type="InterPro" id="IPR025110">
    <property type="entry name" value="AMP-bd_C"/>
</dbReference>
<dbReference type="OrthoDB" id="9803968at2"/>
<organism evidence="10 11">
    <name type="scientific">Amycolatopsis saalfeldensis</name>
    <dbReference type="NCBI Taxonomy" id="394193"/>
    <lineage>
        <taxon>Bacteria</taxon>
        <taxon>Bacillati</taxon>
        <taxon>Actinomycetota</taxon>
        <taxon>Actinomycetes</taxon>
        <taxon>Pseudonocardiales</taxon>
        <taxon>Pseudonocardiaceae</taxon>
        <taxon>Amycolatopsis</taxon>
    </lineage>
</organism>
<dbReference type="GO" id="GO:0016020">
    <property type="term" value="C:membrane"/>
    <property type="evidence" value="ECO:0007669"/>
    <property type="project" value="UniProtKB-SubCell"/>
</dbReference>
<dbReference type="InterPro" id="IPR045851">
    <property type="entry name" value="AMP-bd_C_sf"/>
</dbReference>
<dbReference type="Pfam" id="PF13193">
    <property type="entry name" value="AMP-binding_C"/>
    <property type="match status" value="1"/>
</dbReference>
<dbReference type="InterPro" id="IPR050237">
    <property type="entry name" value="ATP-dep_AMP-bd_enzyme"/>
</dbReference>
<evidence type="ECO:0000256" key="6">
    <source>
        <dbReference type="ARBA" id="ARBA00039545"/>
    </source>
</evidence>
<dbReference type="Pfam" id="PF00501">
    <property type="entry name" value="AMP-binding"/>
    <property type="match status" value="1"/>
</dbReference>
<evidence type="ECO:0000256" key="2">
    <source>
        <dbReference type="ARBA" id="ARBA00005005"/>
    </source>
</evidence>
<keyword evidence="11" id="KW-1185">Reference proteome</keyword>
<keyword evidence="3 10" id="KW-0436">Ligase</keyword>
<protein>
    <recommendedName>
        <fullName evidence="6">Long-chain-fatty-acid--CoA ligase</fullName>
        <ecNumber evidence="5">6.2.1.3</ecNumber>
    </recommendedName>
    <alternativeName>
        <fullName evidence="7">Long-chain acyl-CoA synthetase</fullName>
    </alternativeName>
</protein>
<name>A0A1H8WXC8_9PSEU</name>
<gene>
    <name evidence="10" type="ORF">SAMN04489732_10631</name>
</gene>
<evidence type="ECO:0000256" key="7">
    <source>
        <dbReference type="ARBA" id="ARBA00042773"/>
    </source>
</evidence>
<evidence type="ECO:0000256" key="5">
    <source>
        <dbReference type="ARBA" id="ARBA00026121"/>
    </source>
</evidence>
<dbReference type="PANTHER" id="PTHR43767:SF8">
    <property type="entry name" value="LONG-CHAIN-FATTY-ACID--COA LIGASE"/>
    <property type="match status" value="1"/>
</dbReference>
<dbReference type="EMBL" id="FOEF01000006">
    <property type="protein sequence ID" value="SEP32345.1"/>
    <property type="molecule type" value="Genomic_DNA"/>
</dbReference>
<reference evidence="10 11" key="1">
    <citation type="submission" date="2016-10" db="EMBL/GenBank/DDBJ databases">
        <authorList>
            <person name="de Groot N.N."/>
        </authorList>
    </citation>
    <scope>NUCLEOTIDE SEQUENCE [LARGE SCALE GENOMIC DNA]</scope>
    <source>
        <strain evidence="10 11">DSM 44993</strain>
    </source>
</reference>